<evidence type="ECO:0000313" key="2">
    <source>
        <dbReference type="Proteomes" id="UP001278571"/>
    </source>
</evidence>
<evidence type="ECO:0000313" key="1">
    <source>
        <dbReference type="EMBL" id="MDX2290901.1"/>
    </source>
</evidence>
<organism evidence="1 2">
    <name type="scientific">Streptomyces roseolus</name>
    <dbReference type="NCBI Taxonomy" id="67358"/>
    <lineage>
        <taxon>Bacteria</taxon>
        <taxon>Bacillati</taxon>
        <taxon>Actinomycetota</taxon>
        <taxon>Actinomycetes</taxon>
        <taxon>Kitasatosporales</taxon>
        <taxon>Streptomycetaceae</taxon>
        <taxon>Streptomyces</taxon>
    </lineage>
</organism>
<gene>
    <name evidence="1" type="ORF">R2363_01695</name>
</gene>
<name>A0ABU4JZH3_9ACTN</name>
<proteinExistence type="predicted"/>
<accession>A0ABU4JZH3</accession>
<comment type="caution">
    <text evidence="1">The sequence shown here is derived from an EMBL/GenBank/DDBJ whole genome shotgun (WGS) entry which is preliminary data.</text>
</comment>
<dbReference type="RefSeq" id="WP_319007492.1">
    <property type="nucleotide sequence ID" value="NZ_JAWJZF010000161.1"/>
</dbReference>
<keyword evidence="2" id="KW-1185">Reference proteome</keyword>
<dbReference type="Proteomes" id="UP001278571">
    <property type="component" value="Unassembled WGS sequence"/>
</dbReference>
<dbReference type="EMBL" id="JAWJZF010000161">
    <property type="protein sequence ID" value="MDX2290901.1"/>
    <property type="molecule type" value="Genomic_DNA"/>
</dbReference>
<reference evidence="1 2" key="1">
    <citation type="submission" date="2023-10" db="EMBL/GenBank/DDBJ databases">
        <authorList>
            <person name="Wang X.X."/>
        </authorList>
    </citation>
    <scope>NUCLEOTIDE SEQUENCE [LARGE SCALE GENOMIC DNA]</scope>
    <source>
        <strain evidence="1 2">NBRC 12816</strain>
    </source>
</reference>
<protein>
    <submittedName>
        <fullName evidence="1">Uncharacterized protein</fullName>
    </submittedName>
</protein>
<sequence length="140" mass="15454">MEFKLVCDTESLDLARSGSVWGNIWVEISGLAFPEPHWNDMPVAFLAELLDAVAHVRSGDGDRRRVRFFDGPFWLDLVGRENGGTLEVTVNASGTSGARVVAVDAQEAARSLAAVRDELVRACLQRGWGDQMDVRRLQAR</sequence>